<dbReference type="GO" id="GO:0009002">
    <property type="term" value="F:serine-type D-Ala-D-Ala carboxypeptidase activity"/>
    <property type="evidence" value="ECO:0007669"/>
    <property type="project" value="UniProtKB-EC"/>
</dbReference>
<dbReference type="EMBL" id="CP126969">
    <property type="protein sequence ID" value="WIM67373.1"/>
    <property type="molecule type" value="Genomic_DNA"/>
</dbReference>
<dbReference type="NCBIfam" id="TIGR00666">
    <property type="entry name" value="PBP4"/>
    <property type="match status" value="1"/>
</dbReference>
<evidence type="ECO:0000313" key="4">
    <source>
        <dbReference type="Proteomes" id="UP001225598"/>
    </source>
</evidence>
<dbReference type="SUPFAM" id="SSF56601">
    <property type="entry name" value="beta-lactamase/transpeptidase-like"/>
    <property type="match status" value="1"/>
</dbReference>
<dbReference type="InterPro" id="IPR012338">
    <property type="entry name" value="Beta-lactam/transpept-like"/>
</dbReference>
<dbReference type="Proteomes" id="UP001225598">
    <property type="component" value="Chromosome"/>
</dbReference>
<dbReference type="PANTHER" id="PTHR30023:SF0">
    <property type="entry name" value="PENICILLIN-SENSITIVE CARBOXYPEPTIDASE A"/>
    <property type="match status" value="1"/>
</dbReference>
<evidence type="ECO:0000313" key="3">
    <source>
        <dbReference type="EMBL" id="WIM67373.1"/>
    </source>
</evidence>
<dbReference type="Pfam" id="PF02113">
    <property type="entry name" value="Peptidase_S13"/>
    <property type="match status" value="2"/>
</dbReference>
<dbReference type="RefSeq" id="WP_284824422.1">
    <property type="nucleotide sequence ID" value="NZ_CP126969.1"/>
</dbReference>
<name>A0ABY8VFG2_9CORY</name>
<dbReference type="EC" id="3.4.16.4" evidence="3"/>
<reference evidence="3 4" key="1">
    <citation type="submission" date="2023-05" db="EMBL/GenBank/DDBJ databases">
        <title>Corynebacterium suedekumii sp. nov. and Corynebacterium breve sp. nov. isolated from raw cow's milk.</title>
        <authorList>
            <person name="Baer M.K."/>
            <person name="Mehl L."/>
            <person name="Hellmuth R."/>
            <person name="Marke G."/>
            <person name="Lipski A."/>
        </authorList>
    </citation>
    <scope>NUCLEOTIDE SEQUENCE [LARGE SCALE GENOMIC DNA]</scope>
    <source>
        <strain evidence="3 4">R4</strain>
    </source>
</reference>
<organism evidence="3 4">
    <name type="scientific">Corynebacterium breve</name>
    <dbReference type="NCBI Taxonomy" id="3049799"/>
    <lineage>
        <taxon>Bacteria</taxon>
        <taxon>Bacillati</taxon>
        <taxon>Actinomycetota</taxon>
        <taxon>Actinomycetes</taxon>
        <taxon>Mycobacteriales</taxon>
        <taxon>Corynebacteriaceae</taxon>
        <taxon>Corynebacterium</taxon>
    </lineage>
</organism>
<proteinExistence type="inferred from homology"/>
<gene>
    <name evidence="3" type="primary">dacB</name>
    <name evidence="3" type="ORF">QP027_09735</name>
</gene>
<keyword evidence="3" id="KW-0645">Protease</keyword>
<evidence type="ECO:0000256" key="2">
    <source>
        <dbReference type="ARBA" id="ARBA00022801"/>
    </source>
</evidence>
<comment type="similarity">
    <text evidence="1">Belongs to the peptidase S13 family.</text>
</comment>
<sequence>MSGKKIWASVATVVALGAVGGVAGTGYWVHDQLSDLEVKPGYVLPTAEQVLVPATPDPIDRNALTATLQALSDDPALGTFHARVSDGFTGEVLFDAHAAEPLTPASSTKVLTAASAIYTLGLDDTITTEVVRGTNPGEVVIKAAGDVWFSQETIDDLASQIGDASAVFVDTSIWSGDKIMPGWDPDNIDAGYIAPLEPVMIHGGRIGDTTGDVPRSHTPATDVAQALADQLGAGTVGTTTAPEGAEVIASVESPELAERLAEMMKESDNVMAEAIGREVALQRGADAPQATLDILAEEGFDLTGVTLSDNSGLSTDNLITPQLLDDILVRATTEDELRPLLATLPVAGGEGTLTTRYGDLGGKGWVRAKTGTLTGVNALVGTVTSDRGNVYTFAFLANDADINGARRAMDTLASALRDF</sequence>
<dbReference type="PRINTS" id="PR00922">
    <property type="entry name" value="DADACBPTASE3"/>
</dbReference>
<dbReference type="Gene3D" id="3.40.710.10">
    <property type="entry name" value="DD-peptidase/beta-lactamase superfamily"/>
    <property type="match status" value="2"/>
</dbReference>
<keyword evidence="2 3" id="KW-0378">Hydrolase</keyword>
<dbReference type="InterPro" id="IPR000667">
    <property type="entry name" value="Peptidase_S13"/>
</dbReference>
<dbReference type="PANTHER" id="PTHR30023">
    <property type="entry name" value="D-ALANYL-D-ALANINE CARBOXYPEPTIDASE"/>
    <property type="match status" value="1"/>
</dbReference>
<protein>
    <submittedName>
        <fullName evidence="3">D-alanyl-D-alanine carboxypeptidase/D-alanyl-D-alanine-endopeptidase</fullName>
        <ecNumber evidence="3">3.4.16.4</ecNumber>
    </submittedName>
</protein>
<keyword evidence="4" id="KW-1185">Reference proteome</keyword>
<accession>A0ABY8VFG2</accession>
<keyword evidence="3" id="KW-0121">Carboxypeptidase</keyword>
<evidence type="ECO:0000256" key="1">
    <source>
        <dbReference type="ARBA" id="ARBA00006096"/>
    </source>
</evidence>